<comment type="caution">
    <text evidence="1">The sequence shown here is derived from an EMBL/GenBank/DDBJ whole genome shotgun (WGS) entry which is preliminary data.</text>
</comment>
<organism evidence="1 2">
    <name type="scientific">Trichinella pseudospiralis</name>
    <name type="common">Parasitic roundworm</name>
    <dbReference type="NCBI Taxonomy" id="6337"/>
    <lineage>
        <taxon>Eukaryota</taxon>
        <taxon>Metazoa</taxon>
        <taxon>Ecdysozoa</taxon>
        <taxon>Nematoda</taxon>
        <taxon>Enoplea</taxon>
        <taxon>Dorylaimia</taxon>
        <taxon>Trichinellida</taxon>
        <taxon>Trichinellidae</taxon>
        <taxon>Trichinella</taxon>
    </lineage>
</organism>
<reference evidence="1 2" key="1">
    <citation type="submission" date="2015-01" db="EMBL/GenBank/DDBJ databases">
        <title>Evolution of Trichinella species and genotypes.</title>
        <authorList>
            <person name="Korhonen P.K."/>
            <person name="Edoardo P."/>
            <person name="Giuseppe L.R."/>
            <person name="Gasser R.B."/>
        </authorList>
    </citation>
    <scope>NUCLEOTIDE SEQUENCE [LARGE SCALE GENOMIC DNA]</scope>
    <source>
        <strain evidence="1">ISS588</strain>
    </source>
</reference>
<dbReference type="Proteomes" id="UP000054805">
    <property type="component" value="Unassembled WGS sequence"/>
</dbReference>
<keyword evidence="2" id="KW-1185">Reference proteome</keyword>
<proteinExistence type="predicted"/>
<name>A0A0V1JIC1_TRIPS</name>
<sequence length="214" mass="23339">MSFAGQVLKRLAPLGHPIPQICEKYGSHPVFTWINGTDPPILTTTGGPFTVSRVLENNSFVLKFSVKLCSVCAFPSMECPMEPYATARDAAPNGVTLETPGVGIVSVNSVELSSRLILFSPASAVIKFAAFRLDFAASIASGQRSDERAKTIFSDSIYMENFVKNAEIPPNSLNYAWASHNCGQFDRKDGSCTAVFVFSRQHVTKRNRSFTSSE</sequence>
<dbReference type="AlphaFoldDB" id="A0A0V1JIC1"/>
<evidence type="ECO:0000313" key="1">
    <source>
        <dbReference type="EMBL" id="KRZ34722.1"/>
    </source>
</evidence>
<evidence type="ECO:0000313" key="2">
    <source>
        <dbReference type="Proteomes" id="UP000054805"/>
    </source>
</evidence>
<protein>
    <submittedName>
        <fullName evidence="1">Uncharacterized protein</fullName>
    </submittedName>
</protein>
<accession>A0A0V1JIC1</accession>
<gene>
    <name evidence="1" type="ORF">T4B_73</name>
</gene>
<dbReference type="EMBL" id="JYDS01000002">
    <property type="protein sequence ID" value="KRZ34722.1"/>
    <property type="molecule type" value="Genomic_DNA"/>
</dbReference>